<sequence length="491" mass="56091">MKLHALSVYVSSEISVESAIDKIIDCGYGSDIIAVTRSMKRTYVHLKSLATKQHLLSKGFFDPVESVPLVVTAQGIPIELDKNDVFNIFKSWGEVTKTIATTKTYRNIRYRNGNWQIHFKRFYKEFQNHISASSEALKEKIYITTKFDKAEMIKRVIPTKPSQNQPPLPPSQPQRSGEEKTKYQDTKQPPNKAKSSGVQASNQQKEQSNGKSNKHYSPKTRREESLLYADIVSLHDLDMDIEEEQDADSLNKSSRPTTNIVQMDIEVNPTQVIRKTPEEGHSQPNPKKSKTTTKPVQESVAQSAAHQTSNPEVAVRTPFGTKTSTQKTTSGESKSPRPAVAGNLYQTISNSKKNSIDNNFNKFTKARMDYFLQTPPTTVTRLKDAVEGKSYYGHIAWAFFLDEHEWAALMFLITQKNYNYNDTNYGFFTDSYMHYVDINPKAMSINVTESVQLEYFITVVKSRWEEFRDTKSLIGKPYPSDKNWAIWRFNQ</sequence>
<protein>
    <submittedName>
        <fullName evidence="2">Uncharacterized protein</fullName>
    </submittedName>
</protein>
<feature type="compositionally biased region" description="Basic and acidic residues" evidence="1">
    <location>
        <begin position="176"/>
        <end position="185"/>
    </location>
</feature>
<feature type="compositionally biased region" description="Polar residues" evidence="1">
    <location>
        <begin position="299"/>
        <end position="311"/>
    </location>
</feature>
<evidence type="ECO:0000256" key="1">
    <source>
        <dbReference type="SAM" id="MobiDB-lite"/>
    </source>
</evidence>
<dbReference type="AlphaFoldDB" id="A0A7M5X034"/>
<evidence type="ECO:0000313" key="3">
    <source>
        <dbReference type="Proteomes" id="UP000594262"/>
    </source>
</evidence>
<feature type="region of interest" description="Disordered" evidence="1">
    <location>
        <begin position="157"/>
        <end position="223"/>
    </location>
</feature>
<organism evidence="2 3">
    <name type="scientific">Clytia hemisphaerica</name>
    <dbReference type="NCBI Taxonomy" id="252671"/>
    <lineage>
        <taxon>Eukaryota</taxon>
        <taxon>Metazoa</taxon>
        <taxon>Cnidaria</taxon>
        <taxon>Hydrozoa</taxon>
        <taxon>Hydroidolina</taxon>
        <taxon>Leptothecata</taxon>
        <taxon>Obeliida</taxon>
        <taxon>Clytiidae</taxon>
        <taxon>Clytia</taxon>
    </lineage>
</organism>
<reference evidence="2" key="1">
    <citation type="submission" date="2021-01" db="UniProtKB">
        <authorList>
            <consortium name="EnsemblMetazoa"/>
        </authorList>
    </citation>
    <scope>IDENTIFICATION</scope>
</reference>
<feature type="compositionally biased region" description="Polar residues" evidence="1">
    <location>
        <begin position="248"/>
        <end position="261"/>
    </location>
</feature>
<evidence type="ECO:0000313" key="2">
    <source>
        <dbReference type="EnsemblMetazoa" id="CLYHEMP015837.2"/>
    </source>
</evidence>
<feature type="compositionally biased region" description="Low complexity" evidence="1">
    <location>
        <begin position="321"/>
        <end position="333"/>
    </location>
</feature>
<feature type="region of interest" description="Disordered" evidence="1">
    <location>
        <begin position="244"/>
        <end position="339"/>
    </location>
</feature>
<proteinExistence type="predicted"/>
<name>A0A7M5X034_9CNID</name>
<keyword evidence="3" id="KW-1185">Reference proteome</keyword>
<dbReference type="Proteomes" id="UP000594262">
    <property type="component" value="Unplaced"/>
</dbReference>
<dbReference type="EnsemblMetazoa" id="CLYHEMT015837.2">
    <property type="protein sequence ID" value="CLYHEMP015837.2"/>
    <property type="gene ID" value="CLYHEMG015837"/>
</dbReference>
<feature type="compositionally biased region" description="Polar residues" evidence="1">
    <location>
        <begin position="186"/>
        <end position="211"/>
    </location>
</feature>
<accession>A0A7M5X034</accession>